<keyword evidence="1 6" id="KW-0963">Cytoplasm</keyword>
<evidence type="ECO:0000256" key="6">
    <source>
        <dbReference type="HAMAP-Rule" id="MF_00117"/>
    </source>
</evidence>
<dbReference type="PANTHER" id="PTHR30111">
    <property type="entry name" value="33 KDA CHAPERONIN"/>
    <property type="match status" value="1"/>
</dbReference>
<accession>A0A4V1A2S2</accession>
<keyword evidence="4 6" id="KW-0143">Chaperone</keyword>
<evidence type="ECO:0000256" key="4">
    <source>
        <dbReference type="ARBA" id="ARBA00023186"/>
    </source>
</evidence>
<dbReference type="PIRSF" id="PIRSF005261">
    <property type="entry name" value="Heat_shock_Hsp33"/>
    <property type="match status" value="1"/>
</dbReference>
<evidence type="ECO:0000256" key="5">
    <source>
        <dbReference type="ARBA" id="ARBA00023284"/>
    </source>
</evidence>
<comment type="similarity">
    <text evidence="6">Belongs to the HSP33 family.</text>
</comment>
<evidence type="ECO:0000313" key="7">
    <source>
        <dbReference type="EMBL" id="QBK24740.1"/>
    </source>
</evidence>
<evidence type="ECO:0000313" key="8">
    <source>
        <dbReference type="Proteomes" id="UP000291151"/>
    </source>
</evidence>
<feature type="disulfide bond" description="Redox-active" evidence="6">
    <location>
        <begin position="270"/>
        <end position="273"/>
    </location>
</feature>
<comment type="subcellular location">
    <subcellularLocation>
        <location evidence="6">Cytoplasm</location>
    </subcellularLocation>
</comment>
<proteinExistence type="inferred from homology"/>
<dbReference type="NCBIfam" id="NF001033">
    <property type="entry name" value="PRK00114.1"/>
    <property type="match status" value="1"/>
</dbReference>
<evidence type="ECO:0000256" key="1">
    <source>
        <dbReference type="ARBA" id="ARBA00022490"/>
    </source>
</evidence>
<evidence type="ECO:0000256" key="2">
    <source>
        <dbReference type="ARBA" id="ARBA00022833"/>
    </source>
</evidence>
<dbReference type="HAMAP" id="MF_00117">
    <property type="entry name" value="HslO"/>
    <property type="match status" value="1"/>
</dbReference>
<dbReference type="Proteomes" id="UP000291151">
    <property type="component" value="Chromosome"/>
</dbReference>
<protein>
    <recommendedName>
        <fullName evidence="6">33 kDa chaperonin</fullName>
    </recommendedName>
    <alternativeName>
        <fullName evidence="6">Heat shock protein 33 homolog</fullName>
        <shortName evidence="6">HSP33</shortName>
    </alternativeName>
</protein>
<keyword evidence="3 6" id="KW-1015">Disulfide bond</keyword>
<dbReference type="RefSeq" id="WP_208651015.1">
    <property type="nucleotide sequence ID" value="NZ_CP036528.1"/>
</dbReference>
<comment type="function">
    <text evidence="6">Redox regulated molecular chaperone. Protects both thermally unfolding and oxidatively damaged proteins from irreversible aggregation. Plays an important role in the bacterial defense system toward oxidative stress.</text>
</comment>
<dbReference type="Pfam" id="PF01430">
    <property type="entry name" value="HSP33"/>
    <property type="match status" value="1"/>
</dbReference>
<dbReference type="GO" id="GO:0005737">
    <property type="term" value="C:cytoplasm"/>
    <property type="evidence" value="ECO:0007669"/>
    <property type="project" value="UniProtKB-SubCell"/>
</dbReference>
<dbReference type="Gene3D" id="3.90.1280.10">
    <property type="entry name" value="HSP33 redox switch-like"/>
    <property type="match status" value="1"/>
</dbReference>
<dbReference type="AlphaFoldDB" id="A0A4V1A2S2"/>
<dbReference type="Gene3D" id="3.55.30.10">
    <property type="entry name" value="Hsp33 domain"/>
    <property type="match status" value="1"/>
</dbReference>
<reference evidence="7 8" key="1">
    <citation type="submission" date="2019-02" db="EMBL/GenBank/DDBJ databases">
        <title>Ureibacillus thermophilus.</title>
        <authorList>
            <person name="Sunny J.S."/>
            <person name="Natarajan A."/>
            <person name="Saleena L.M."/>
        </authorList>
    </citation>
    <scope>NUCLEOTIDE SEQUENCE [LARGE SCALE GENOMIC DNA]</scope>
    <source>
        <strain evidence="7 8">LM102</strain>
    </source>
</reference>
<evidence type="ECO:0000256" key="3">
    <source>
        <dbReference type="ARBA" id="ARBA00023157"/>
    </source>
</evidence>
<dbReference type="PANTHER" id="PTHR30111:SF1">
    <property type="entry name" value="33 KDA CHAPERONIN"/>
    <property type="match status" value="1"/>
</dbReference>
<dbReference type="EMBL" id="CP036528">
    <property type="protein sequence ID" value="QBK24740.1"/>
    <property type="molecule type" value="Genomic_DNA"/>
</dbReference>
<organism evidence="7 8">
    <name type="scientific">Ureibacillus thermophilus</name>
    <dbReference type="NCBI Taxonomy" id="367743"/>
    <lineage>
        <taxon>Bacteria</taxon>
        <taxon>Bacillati</taxon>
        <taxon>Bacillota</taxon>
        <taxon>Bacilli</taxon>
        <taxon>Bacillales</taxon>
        <taxon>Caryophanaceae</taxon>
        <taxon>Ureibacillus</taxon>
    </lineage>
</organism>
<gene>
    <name evidence="6 7" type="primary">hslO</name>
    <name evidence="7" type="ORF">DKZ56_01900</name>
</gene>
<dbReference type="InterPro" id="IPR000397">
    <property type="entry name" value="Heat_shock_Hsp33"/>
</dbReference>
<name>A0A4V1A2S2_9BACL</name>
<dbReference type="GO" id="GO:0044183">
    <property type="term" value="F:protein folding chaperone"/>
    <property type="evidence" value="ECO:0007669"/>
    <property type="project" value="TreeGrafter"/>
</dbReference>
<sequence>MKDYLVKAFGFDGKIRAYAAVSTNTVGEAQRRHDTWPTATAALGRALTAGAMMGSMMNEDDKITIKIEGGGPIGVILIDANGKGEVRGYVTNPHVHFPLNEAGKLDVRRAVGTQGNLTIVKDLGLREMFSGQTPIVSGEIAEDFTYYYAASEQVPSSVGLGVLVNTDNSVLASGGFIIQVLPGCDEETIETIENHLKTVEPISKMIEKGYTPEQILEAVLGEGNVKILDTMPISFKCQCSKERFGAAIMSLGVQEIQEMIDEDGGAEAQCQFCLEKYQYSQEELEGFIREIQAKNESK</sequence>
<keyword evidence="2 6" id="KW-0862">Zinc</keyword>
<dbReference type="SUPFAM" id="SSF64397">
    <property type="entry name" value="Hsp33 domain"/>
    <property type="match status" value="1"/>
</dbReference>
<dbReference type="SUPFAM" id="SSF118352">
    <property type="entry name" value="HSP33 redox switch-like"/>
    <property type="match status" value="1"/>
</dbReference>
<dbReference type="GO" id="GO:0051082">
    <property type="term" value="F:unfolded protein binding"/>
    <property type="evidence" value="ECO:0007669"/>
    <property type="project" value="UniProtKB-UniRule"/>
</dbReference>
<keyword evidence="5 6" id="KW-0676">Redox-active center</keyword>
<dbReference type="KEGG" id="uth:DKZ56_01900"/>
<dbReference type="InterPro" id="IPR016153">
    <property type="entry name" value="Heat_shock_Hsp33_N"/>
</dbReference>
<dbReference type="InterPro" id="IPR016154">
    <property type="entry name" value="Heat_shock_Hsp33_C"/>
</dbReference>
<keyword evidence="8" id="KW-1185">Reference proteome</keyword>
<dbReference type="CDD" id="cd00498">
    <property type="entry name" value="Hsp33"/>
    <property type="match status" value="1"/>
</dbReference>
<comment type="PTM">
    <text evidence="6">Under oxidizing conditions two disulfide bonds are formed involving the reactive cysteines. Under reducing conditions zinc is bound to the reactive cysteines and the protein is inactive.</text>
</comment>
<feature type="disulfide bond" description="Redox-active" evidence="6">
    <location>
        <begin position="237"/>
        <end position="239"/>
    </location>
</feature>
<dbReference type="GO" id="GO:0042026">
    <property type="term" value="P:protein refolding"/>
    <property type="evidence" value="ECO:0007669"/>
    <property type="project" value="TreeGrafter"/>
</dbReference>